<reference evidence="1" key="1">
    <citation type="submission" date="2021-08" db="EMBL/GenBank/DDBJ databases">
        <title>The first chromosome-level gecko genome reveals the dynamic sex chromosomes of Neotropical dwarf geckos (Sphaerodactylidae: Sphaerodactylus).</title>
        <authorList>
            <person name="Pinto B.J."/>
            <person name="Keating S.E."/>
            <person name="Gamble T."/>
        </authorList>
    </citation>
    <scope>NUCLEOTIDE SEQUENCE</scope>
    <source>
        <strain evidence="1">TG3544</strain>
    </source>
</reference>
<evidence type="ECO:0000313" key="1">
    <source>
        <dbReference type="EMBL" id="KAH8016258.1"/>
    </source>
</evidence>
<sequence length="84" mass="9261">MAGTGPPPRPPPVQKELVYNKLLPYGDQLEAEAGHLLAQIKINLSRAVQLHELWPGGLFWTRKLSTSMPPVCHCLPLSALLQIL</sequence>
<accession>A0ACB8G930</accession>
<protein>
    <submittedName>
        <fullName evidence="1">Proteasome activator complex subunit 4</fullName>
    </submittedName>
</protein>
<keyword evidence="2" id="KW-1185">Reference proteome</keyword>
<comment type="caution">
    <text evidence="1">The sequence shown here is derived from an EMBL/GenBank/DDBJ whole genome shotgun (WGS) entry which is preliminary data.</text>
</comment>
<gene>
    <name evidence="1" type="primary">PSME4_1</name>
    <name evidence="1" type="ORF">K3G42_015260</name>
</gene>
<evidence type="ECO:0000313" key="2">
    <source>
        <dbReference type="Proteomes" id="UP000827872"/>
    </source>
</evidence>
<proteinExistence type="predicted"/>
<organism evidence="1 2">
    <name type="scientific">Sphaerodactylus townsendi</name>
    <dbReference type="NCBI Taxonomy" id="933632"/>
    <lineage>
        <taxon>Eukaryota</taxon>
        <taxon>Metazoa</taxon>
        <taxon>Chordata</taxon>
        <taxon>Craniata</taxon>
        <taxon>Vertebrata</taxon>
        <taxon>Euteleostomi</taxon>
        <taxon>Lepidosauria</taxon>
        <taxon>Squamata</taxon>
        <taxon>Bifurcata</taxon>
        <taxon>Gekkota</taxon>
        <taxon>Sphaerodactylidae</taxon>
        <taxon>Sphaerodactylus</taxon>
    </lineage>
</organism>
<name>A0ACB8G930_9SAUR</name>
<keyword evidence="1" id="KW-0647">Proteasome</keyword>
<dbReference type="Proteomes" id="UP000827872">
    <property type="component" value="Linkage Group LG01"/>
</dbReference>
<dbReference type="EMBL" id="CM037614">
    <property type="protein sequence ID" value="KAH8016258.1"/>
    <property type="molecule type" value="Genomic_DNA"/>
</dbReference>